<proteinExistence type="predicted"/>
<comment type="caution">
    <text evidence="2">The sequence shown here is derived from an EMBL/GenBank/DDBJ whole genome shotgun (WGS) entry which is preliminary data.</text>
</comment>
<dbReference type="GO" id="GO:0005506">
    <property type="term" value="F:iron ion binding"/>
    <property type="evidence" value="ECO:0007669"/>
    <property type="project" value="InterPro"/>
</dbReference>
<organism evidence="2 3">
    <name type="scientific">Caldisericum exile</name>
    <dbReference type="NCBI Taxonomy" id="693075"/>
    <lineage>
        <taxon>Bacteria</taxon>
        <taxon>Pseudomonadati</taxon>
        <taxon>Caldisericota/Cryosericota group</taxon>
        <taxon>Caldisericota</taxon>
        <taxon>Caldisericia</taxon>
        <taxon>Caldisericales</taxon>
        <taxon>Caldisericaceae</taxon>
        <taxon>Caldisericum</taxon>
    </lineage>
</organism>
<dbReference type="AlphaFoldDB" id="A0A2J6X414"/>
<dbReference type="Gene3D" id="3.90.1010.10">
    <property type="match status" value="1"/>
</dbReference>
<dbReference type="SUPFAM" id="SSF82649">
    <property type="entry name" value="SufE/NifU"/>
    <property type="match status" value="1"/>
</dbReference>
<dbReference type="CDD" id="cd06664">
    <property type="entry name" value="IscU_like"/>
    <property type="match status" value="1"/>
</dbReference>
<feature type="domain" description="NIF system FeS cluster assembly NifU N-terminal" evidence="1">
    <location>
        <begin position="2"/>
        <end position="84"/>
    </location>
</feature>
<feature type="non-terminal residue" evidence="2">
    <location>
        <position position="92"/>
    </location>
</feature>
<name>A0A2J6X414_9BACT</name>
<dbReference type="EMBL" id="PNIX01000352">
    <property type="protein sequence ID" value="PMP81061.1"/>
    <property type="molecule type" value="Genomic_DNA"/>
</dbReference>
<dbReference type="GO" id="GO:0051536">
    <property type="term" value="F:iron-sulfur cluster binding"/>
    <property type="evidence" value="ECO:0007669"/>
    <property type="project" value="InterPro"/>
</dbReference>
<reference evidence="2 3" key="1">
    <citation type="submission" date="2018-01" db="EMBL/GenBank/DDBJ databases">
        <title>Metagenomic assembled genomes from two thermal pools in the Uzon Caldera, Kamchatka, Russia.</title>
        <authorList>
            <person name="Wilkins L."/>
            <person name="Ettinger C."/>
        </authorList>
    </citation>
    <scope>NUCLEOTIDE SEQUENCE [LARGE SCALE GENOMIC DNA]</scope>
    <source>
        <strain evidence="2">ARK-10</strain>
    </source>
</reference>
<protein>
    <submittedName>
        <fullName evidence="2">Iron-sulfur cluster assembly scaffold protein</fullName>
    </submittedName>
</protein>
<accession>A0A2J6X414</accession>
<dbReference type="InterPro" id="IPR002871">
    <property type="entry name" value="NIF_FeS_clus_asmbl_NifU_N"/>
</dbReference>
<evidence type="ECO:0000313" key="3">
    <source>
        <dbReference type="Proteomes" id="UP000236910"/>
    </source>
</evidence>
<evidence type="ECO:0000259" key="1">
    <source>
        <dbReference type="Pfam" id="PF01592"/>
    </source>
</evidence>
<gene>
    <name evidence="2" type="ORF">C0175_06230</name>
</gene>
<dbReference type="Proteomes" id="UP000236910">
    <property type="component" value="Unassembled WGS sequence"/>
</dbReference>
<dbReference type="GO" id="GO:0016226">
    <property type="term" value="P:iron-sulfur cluster assembly"/>
    <property type="evidence" value="ECO:0007669"/>
    <property type="project" value="InterPro"/>
</dbReference>
<dbReference type="Pfam" id="PF01592">
    <property type="entry name" value="NifU_N"/>
    <property type="match status" value="1"/>
</dbReference>
<sequence>MYPKIVIEHFMKPRNVGTIKNATAIGYSETQGGGKAVIYLLIENGLIKDFKYQVDGCPFAIASASILSENFKGNKIEEINRLNTKYFLMFFD</sequence>
<evidence type="ECO:0000313" key="2">
    <source>
        <dbReference type="EMBL" id="PMP81061.1"/>
    </source>
</evidence>